<proteinExistence type="predicted"/>
<evidence type="ECO:0000313" key="3">
    <source>
        <dbReference type="EMBL" id="MLW02342.1"/>
    </source>
</evidence>
<dbReference type="InterPro" id="IPR016958">
    <property type="entry name" value="UCP030798"/>
</dbReference>
<dbReference type="RefSeq" id="WP_154808029.1">
    <property type="nucleotide sequence ID" value="NZ_CP030219.1"/>
</dbReference>
<dbReference type="Pfam" id="PF15940">
    <property type="entry name" value="YjcB"/>
    <property type="match status" value="1"/>
</dbReference>
<name>A0A344SGI9_SALER</name>
<sequence>MTAITTGVVLLRWQLLSAVLMFLASTLNIRFRRSDYIGLAVISSGLGVVSACWFATGLLGITTMDLAAIWHNIEAVMLETMSHTPPEWPMVLT</sequence>
<keyword evidence="1" id="KW-0812">Transmembrane</keyword>
<evidence type="ECO:0000313" key="4">
    <source>
        <dbReference type="Proteomes" id="UP000251994"/>
    </source>
</evidence>
<evidence type="ECO:0000313" key="2">
    <source>
        <dbReference type="EMBL" id="AXD73978.1"/>
    </source>
</evidence>
<keyword evidence="1" id="KW-0472">Membrane</keyword>
<feature type="transmembrane region" description="Helical" evidence="1">
    <location>
        <begin position="36"/>
        <end position="56"/>
    </location>
</feature>
<dbReference type="EMBL" id="CP030219">
    <property type="protein sequence ID" value="AXD73978.1"/>
    <property type="molecule type" value="Genomic_DNA"/>
</dbReference>
<organism evidence="3">
    <name type="scientific">Salmonella enterica</name>
    <name type="common">Salmonella choleraesuis</name>
    <dbReference type="NCBI Taxonomy" id="28901"/>
    <lineage>
        <taxon>Bacteria</taxon>
        <taxon>Pseudomonadati</taxon>
        <taxon>Pseudomonadota</taxon>
        <taxon>Gammaproteobacteria</taxon>
        <taxon>Enterobacterales</taxon>
        <taxon>Enterobacteriaceae</taxon>
        <taxon>Salmonella</taxon>
    </lineage>
</organism>
<dbReference type="EMBL" id="RVIJ01000022">
    <property type="protein sequence ID" value="MLW02342.1"/>
    <property type="molecule type" value="Genomic_DNA"/>
</dbReference>
<reference evidence="3" key="2">
    <citation type="submission" date="2018-10" db="EMBL/GenBank/DDBJ databases">
        <authorList>
            <consortium name="PulseNet: The National Subtyping Network for Foodborne Disease Surveillance"/>
            <person name="Tarr C.L."/>
            <person name="Trees E."/>
            <person name="Katz L.S."/>
            <person name="Carleton-Romer H.A."/>
            <person name="Stroika S."/>
            <person name="Kucerova Z."/>
            <person name="Roache K.F."/>
            <person name="Sabol A.L."/>
            <person name="Besser J."/>
            <person name="Gerner-Smidt P."/>
        </authorList>
    </citation>
    <scope>NUCLEOTIDE SEQUENCE [LARGE SCALE GENOMIC DNA]</scope>
    <source>
        <strain evidence="3">PNUSAS038541</strain>
    </source>
</reference>
<protein>
    <recommendedName>
        <fullName evidence="5">YjcB family protein</fullName>
    </recommendedName>
</protein>
<dbReference type="Proteomes" id="UP000885392">
    <property type="component" value="Unassembled WGS sequence"/>
</dbReference>
<reference evidence="2 4" key="1">
    <citation type="submission" date="2018-06" db="EMBL/GenBank/DDBJ databases">
        <title>Completed Genome Sequences of 32 Strains from Various Serotypes of Salmonella enterica.</title>
        <authorList>
            <person name="Nash J.H.E."/>
            <person name="Robertson J."/>
            <person name="Bessonov K."/>
        </authorList>
    </citation>
    <scope>NUCLEOTIDE SEQUENCE [LARGE SCALE GENOMIC DNA]</scope>
    <source>
        <strain evidence="2 4">SA20021456</strain>
    </source>
</reference>
<keyword evidence="1" id="KW-1133">Transmembrane helix</keyword>
<gene>
    <name evidence="2" type="ORF">CHC34_25575</name>
    <name evidence="3" type="ORF">EAK82_19495</name>
</gene>
<dbReference type="PIRSF" id="PIRSF030798">
    <property type="entry name" value="UCP030798"/>
    <property type="match status" value="1"/>
</dbReference>
<feature type="transmembrane region" description="Helical" evidence="1">
    <location>
        <begin position="12"/>
        <end position="29"/>
    </location>
</feature>
<evidence type="ECO:0000256" key="1">
    <source>
        <dbReference type="SAM" id="Phobius"/>
    </source>
</evidence>
<accession>A0A344SGI9</accession>
<evidence type="ECO:0008006" key="5">
    <source>
        <dbReference type="Google" id="ProtNLM"/>
    </source>
</evidence>
<dbReference type="AlphaFoldDB" id="A0A344SGI9"/>
<dbReference type="Proteomes" id="UP000251994">
    <property type="component" value="Chromosome"/>
</dbReference>